<proteinExistence type="predicted"/>
<dbReference type="GO" id="GO:0003676">
    <property type="term" value="F:nucleic acid binding"/>
    <property type="evidence" value="ECO:0007669"/>
    <property type="project" value="InterPro"/>
</dbReference>
<sequence>MQGICDLLKIQKVKTTAYHPQCNRMVECFNQTLIAQPKKYTAEDLDNWECYLLYAVFAYNNTLHTTMPHSPFSLLPGYEH</sequence>
<evidence type="ECO:0000313" key="2">
    <source>
        <dbReference type="Proteomes" id="UP000887565"/>
    </source>
</evidence>
<dbReference type="PROSITE" id="PS50994">
    <property type="entry name" value="INTEGRASE"/>
    <property type="match status" value="1"/>
</dbReference>
<protein>
    <submittedName>
        <fullName evidence="3">Integrase catalytic domain-containing protein</fullName>
    </submittedName>
</protein>
<dbReference type="InterPro" id="IPR050951">
    <property type="entry name" value="Retrovirus_Pol_polyprotein"/>
</dbReference>
<dbReference type="SUPFAM" id="SSF53098">
    <property type="entry name" value="Ribonuclease H-like"/>
    <property type="match status" value="1"/>
</dbReference>
<name>A0A915K7P2_ROMCU</name>
<dbReference type="Gene3D" id="3.30.420.10">
    <property type="entry name" value="Ribonuclease H-like superfamily/Ribonuclease H"/>
    <property type="match status" value="1"/>
</dbReference>
<reference evidence="3" key="1">
    <citation type="submission" date="2022-11" db="UniProtKB">
        <authorList>
            <consortium name="WormBaseParasite"/>
        </authorList>
    </citation>
    <scope>IDENTIFICATION</scope>
</reference>
<dbReference type="InterPro" id="IPR001584">
    <property type="entry name" value="Integrase_cat-core"/>
</dbReference>
<feature type="domain" description="Integrase catalytic" evidence="1">
    <location>
        <begin position="1"/>
        <end position="79"/>
    </location>
</feature>
<dbReference type="PANTHER" id="PTHR37984:SF15">
    <property type="entry name" value="INTEGRASE CATALYTIC DOMAIN-CONTAINING PROTEIN"/>
    <property type="match status" value="1"/>
</dbReference>
<dbReference type="InterPro" id="IPR012337">
    <property type="entry name" value="RNaseH-like_sf"/>
</dbReference>
<evidence type="ECO:0000259" key="1">
    <source>
        <dbReference type="PROSITE" id="PS50994"/>
    </source>
</evidence>
<dbReference type="AlphaFoldDB" id="A0A915K7P2"/>
<evidence type="ECO:0000313" key="3">
    <source>
        <dbReference type="WBParaSite" id="nRc.2.0.1.t34204-RA"/>
    </source>
</evidence>
<organism evidence="2 3">
    <name type="scientific">Romanomermis culicivorax</name>
    <name type="common">Nematode worm</name>
    <dbReference type="NCBI Taxonomy" id="13658"/>
    <lineage>
        <taxon>Eukaryota</taxon>
        <taxon>Metazoa</taxon>
        <taxon>Ecdysozoa</taxon>
        <taxon>Nematoda</taxon>
        <taxon>Enoplea</taxon>
        <taxon>Dorylaimia</taxon>
        <taxon>Mermithida</taxon>
        <taxon>Mermithoidea</taxon>
        <taxon>Mermithidae</taxon>
        <taxon>Romanomermis</taxon>
    </lineage>
</organism>
<dbReference type="InterPro" id="IPR036397">
    <property type="entry name" value="RNaseH_sf"/>
</dbReference>
<dbReference type="Proteomes" id="UP000887565">
    <property type="component" value="Unplaced"/>
</dbReference>
<dbReference type="PANTHER" id="PTHR37984">
    <property type="entry name" value="PROTEIN CBG26694"/>
    <property type="match status" value="1"/>
</dbReference>
<dbReference type="WBParaSite" id="nRc.2.0.1.t34204-RA">
    <property type="protein sequence ID" value="nRc.2.0.1.t34204-RA"/>
    <property type="gene ID" value="nRc.2.0.1.g34204"/>
</dbReference>
<accession>A0A915K7P2</accession>
<dbReference type="GO" id="GO:0015074">
    <property type="term" value="P:DNA integration"/>
    <property type="evidence" value="ECO:0007669"/>
    <property type="project" value="InterPro"/>
</dbReference>
<keyword evidence="2" id="KW-1185">Reference proteome</keyword>